<organism evidence="7 8">
    <name type="scientific">Streptomyces cavernicola</name>
    <dbReference type="NCBI Taxonomy" id="3043613"/>
    <lineage>
        <taxon>Bacteria</taxon>
        <taxon>Bacillati</taxon>
        <taxon>Actinomycetota</taxon>
        <taxon>Actinomycetes</taxon>
        <taxon>Kitasatosporales</taxon>
        <taxon>Streptomycetaceae</taxon>
        <taxon>Streptomyces</taxon>
    </lineage>
</organism>
<evidence type="ECO:0000256" key="2">
    <source>
        <dbReference type="ARBA" id="ARBA00005582"/>
    </source>
</evidence>
<proteinExistence type="inferred from homology"/>
<comment type="caution">
    <text evidence="7">The sequence shown here is derived from an EMBL/GenBank/DDBJ whole genome shotgun (WGS) entry which is preliminary data.</text>
</comment>
<evidence type="ECO:0000313" key="8">
    <source>
        <dbReference type="Proteomes" id="UP001223978"/>
    </source>
</evidence>
<evidence type="ECO:0000313" key="7">
    <source>
        <dbReference type="EMBL" id="MDI3407913.1"/>
    </source>
</evidence>
<comment type="cofactor">
    <cofactor evidence="1">
        <name>Mg(2+)</name>
        <dbReference type="ChEBI" id="CHEBI:18420"/>
    </cofactor>
</comment>
<name>A0ABT6SI85_9ACTN</name>
<dbReference type="InterPro" id="IPR000086">
    <property type="entry name" value="NUDIX_hydrolase_dom"/>
</dbReference>
<dbReference type="InterPro" id="IPR020084">
    <property type="entry name" value="NUDIX_hydrolase_CS"/>
</dbReference>
<keyword evidence="3 5" id="KW-0378">Hydrolase</keyword>
<dbReference type="Proteomes" id="UP001223978">
    <property type="component" value="Unassembled WGS sequence"/>
</dbReference>
<dbReference type="PANTHER" id="PTHR43046:SF12">
    <property type="entry name" value="GDP-MANNOSE MANNOSYL HYDROLASE"/>
    <property type="match status" value="1"/>
</dbReference>
<gene>
    <name evidence="7" type="ORF">QIS96_29375</name>
</gene>
<dbReference type="Gene3D" id="3.90.79.10">
    <property type="entry name" value="Nucleoside Triphosphate Pyrophosphohydrolase"/>
    <property type="match status" value="1"/>
</dbReference>
<dbReference type="InterPro" id="IPR020476">
    <property type="entry name" value="Nudix_hydrolase"/>
</dbReference>
<dbReference type="PANTHER" id="PTHR43046">
    <property type="entry name" value="GDP-MANNOSE MANNOSYL HYDROLASE"/>
    <property type="match status" value="1"/>
</dbReference>
<dbReference type="PRINTS" id="PR00502">
    <property type="entry name" value="NUDIXFAMILY"/>
</dbReference>
<feature type="domain" description="Nudix hydrolase" evidence="6">
    <location>
        <begin position="1"/>
        <end position="151"/>
    </location>
</feature>
<dbReference type="EMBL" id="JASCIQ010000038">
    <property type="protein sequence ID" value="MDI3407913.1"/>
    <property type="molecule type" value="Genomic_DNA"/>
</dbReference>
<accession>A0ABT6SI85</accession>
<keyword evidence="4" id="KW-0460">Magnesium</keyword>
<dbReference type="PROSITE" id="PS51462">
    <property type="entry name" value="NUDIX"/>
    <property type="match status" value="1"/>
</dbReference>
<sequence>MQSPRAVAIVADGPRILIIKRYLKHEASAVCVMCEDAGLSGPACPGHHYAVLPGGGVEAGETHEEAAVRELREETTLTGKIDRLAWTGRHNSRPASYFVMRDVSGTPVLSGEEALVHGPDNHFELMWATAGDFDRLNLHPADVREPLARLLEHDGYRGGRP</sequence>
<dbReference type="Pfam" id="PF00293">
    <property type="entry name" value="NUDIX"/>
    <property type="match status" value="1"/>
</dbReference>
<evidence type="ECO:0000256" key="5">
    <source>
        <dbReference type="RuleBase" id="RU003476"/>
    </source>
</evidence>
<evidence type="ECO:0000259" key="6">
    <source>
        <dbReference type="PROSITE" id="PS51462"/>
    </source>
</evidence>
<dbReference type="PROSITE" id="PS00893">
    <property type="entry name" value="NUDIX_BOX"/>
    <property type="match status" value="1"/>
</dbReference>
<keyword evidence="8" id="KW-1185">Reference proteome</keyword>
<comment type="similarity">
    <text evidence="2 5">Belongs to the Nudix hydrolase family.</text>
</comment>
<reference evidence="7 8" key="1">
    <citation type="submission" date="2023-05" db="EMBL/GenBank/DDBJ databases">
        <title>Draft genome sequence of Streptomyces sp. B-S-A6 isolated from a cave soil in Thailand.</title>
        <authorList>
            <person name="Chamroensaksri N."/>
            <person name="Muangham S."/>
        </authorList>
    </citation>
    <scope>NUCLEOTIDE SEQUENCE [LARGE SCALE GENOMIC DNA]</scope>
    <source>
        <strain evidence="7 8">B-S-A6</strain>
    </source>
</reference>
<evidence type="ECO:0000256" key="3">
    <source>
        <dbReference type="ARBA" id="ARBA00022801"/>
    </source>
</evidence>
<dbReference type="RefSeq" id="WP_282545819.1">
    <property type="nucleotide sequence ID" value="NZ_JASCIQ010000038.1"/>
</dbReference>
<protein>
    <submittedName>
        <fullName evidence="7">NUDIX domain-containing protein</fullName>
    </submittedName>
</protein>
<dbReference type="SUPFAM" id="SSF55811">
    <property type="entry name" value="Nudix"/>
    <property type="match status" value="1"/>
</dbReference>
<evidence type="ECO:0000256" key="1">
    <source>
        <dbReference type="ARBA" id="ARBA00001946"/>
    </source>
</evidence>
<dbReference type="InterPro" id="IPR015797">
    <property type="entry name" value="NUDIX_hydrolase-like_dom_sf"/>
</dbReference>
<evidence type="ECO:0000256" key="4">
    <source>
        <dbReference type="ARBA" id="ARBA00022842"/>
    </source>
</evidence>